<name>A0A9W8Y164_9PLEO</name>
<dbReference type="OrthoDB" id="4590138at2759"/>
<dbReference type="PANTHER" id="PTHR39474">
    <property type="entry name" value="UNNAMED PRODUCT"/>
    <property type="match status" value="1"/>
</dbReference>
<feature type="compositionally biased region" description="Polar residues" evidence="1">
    <location>
        <begin position="1"/>
        <end position="10"/>
    </location>
</feature>
<protein>
    <submittedName>
        <fullName evidence="2">Uncharacterized protein</fullName>
    </submittedName>
</protein>
<gene>
    <name evidence="2" type="ORF">N0V83_010304</name>
</gene>
<accession>A0A9W8Y164</accession>
<organism evidence="2 3">
    <name type="scientific">Neocucurbitaria cava</name>
    <dbReference type="NCBI Taxonomy" id="798079"/>
    <lineage>
        <taxon>Eukaryota</taxon>
        <taxon>Fungi</taxon>
        <taxon>Dikarya</taxon>
        <taxon>Ascomycota</taxon>
        <taxon>Pezizomycotina</taxon>
        <taxon>Dothideomycetes</taxon>
        <taxon>Pleosporomycetidae</taxon>
        <taxon>Pleosporales</taxon>
        <taxon>Pleosporineae</taxon>
        <taxon>Cucurbitariaceae</taxon>
        <taxon>Neocucurbitaria</taxon>
    </lineage>
</organism>
<keyword evidence="3" id="KW-1185">Reference proteome</keyword>
<dbReference type="AlphaFoldDB" id="A0A9W8Y164"/>
<evidence type="ECO:0000313" key="3">
    <source>
        <dbReference type="Proteomes" id="UP001140560"/>
    </source>
</evidence>
<dbReference type="EMBL" id="JAPEUY010000020">
    <property type="protein sequence ID" value="KAJ4363184.1"/>
    <property type="molecule type" value="Genomic_DNA"/>
</dbReference>
<feature type="compositionally biased region" description="Low complexity" evidence="1">
    <location>
        <begin position="19"/>
        <end position="41"/>
    </location>
</feature>
<evidence type="ECO:0000256" key="1">
    <source>
        <dbReference type="SAM" id="MobiDB-lite"/>
    </source>
</evidence>
<reference evidence="2" key="1">
    <citation type="submission" date="2022-10" db="EMBL/GenBank/DDBJ databases">
        <title>Tapping the CABI collections for fungal endophytes: first genome assemblies for Collariella, Neodidymelliopsis, Ascochyta clinopodiicola, Didymella pomorum, Didymosphaeria variabile, Neocosmospora piperis and Neocucurbitaria cava.</title>
        <authorList>
            <person name="Hill R."/>
        </authorList>
    </citation>
    <scope>NUCLEOTIDE SEQUENCE</scope>
    <source>
        <strain evidence="2">IMI 356814</strain>
    </source>
</reference>
<sequence>MPSSTTSPNIPEQVPEPNQPSTSSGSSQQPLPLPEPSSSQEETTKVDINGEGVKLDHLGPLVVNKDGTLSRITNWATMAEIERQNTLRILGKRNQLRRESLKKEQGGREGQ</sequence>
<proteinExistence type="predicted"/>
<evidence type="ECO:0000313" key="2">
    <source>
        <dbReference type="EMBL" id="KAJ4363184.1"/>
    </source>
</evidence>
<feature type="region of interest" description="Disordered" evidence="1">
    <location>
        <begin position="1"/>
        <end position="51"/>
    </location>
</feature>
<comment type="caution">
    <text evidence="2">The sequence shown here is derived from an EMBL/GenBank/DDBJ whole genome shotgun (WGS) entry which is preliminary data.</text>
</comment>
<dbReference type="Proteomes" id="UP001140560">
    <property type="component" value="Unassembled WGS sequence"/>
</dbReference>
<dbReference type="PANTHER" id="PTHR39474:SF1">
    <property type="entry name" value="FUNGAL SPECIFIC TRANSCRIPTION FACTOR"/>
    <property type="match status" value="1"/>
</dbReference>